<proteinExistence type="inferred from homology"/>
<dbReference type="Pfam" id="PF07859">
    <property type="entry name" value="Abhydrolase_3"/>
    <property type="match status" value="1"/>
</dbReference>
<dbReference type="AlphaFoldDB" id="A0A5B7B9N5"/>
<dbReference type="SUPFAM" id="SSF53474">
    <property type="entry name" value="alpha/beta-Hydrolases"/>
    <property type="match status" value="1"/>
</dbReference>
<keyword evidence="4" id="KW-0378">Hydrolase</keyword>
<reference evidence="4" key="1">
    <citation type="submission" date="2019-08" db="EMBL/GenBank/DDBJ databases">
        <title>Reference gene set and small RNA set construction with multiple tissues from Davidia involucrata Baill.</title>
        <authorList>
            <person name="Yang H."/>
            <person name="Zhou C."/>
            <person name="Li G."/>
            <person name="Wang J."/>
            <person name="Gao P."/>
            <person name="Wang M."/>
            <person name="Wang R."/>
            <person name="Zhao Y."/>
        </authorList>
    </citation>
    <scope>NUCLEOTIDE SEQUENCE</scope>
    <source>
        <tissue evidence="4">Mixed with DoveR01_LX</tissue>
    </source>
</reference>
<dbReference type="EC" id="4.2.99.22" evidence="4"/>
<accession>A0A5B7B9N5</accession>
<evidence type="ECO:0000256" key="1">
    <source>
        <dbReference type="ARBA" id="ARBA00010515"/>
    </source>
</evidence>
<sequence length="313" mass="34612">MDSEVAHDFHPLFRVYKDGHVERFLVTDTIPPSDDPSSGVRSKDVLISTQPNLSARLFLPKTTHPTKKLPLVIYIHGGAFSIQSPFSSLYHNYLNSLVAEAKVIAVSIDYRLAPEHPIPACYDDSWRVLQWVALHSNSKNGQGPEPWLNDHARFDQVFLAGDSAGANIAHNMAVRAGVDGLGIGVNLVGMVLVHPFFGNNEIDKLWMFICPETSGWDDPRLNPAANPSLLSKLGCTKVLVCTAGKDHLRERGWSYYEALRKSTEWGGEVEIMEIEGEDHVFHLFKPTCDKAGTLMNKVASFLNLGQAQAPSLL</sequence>
<dbReference type="InterPro" id="IPR033140">
    <property type="entry name" value="Lipase_GDXG_put_SER_AS"/>
</dbReference>
<protein>
    <submittedName>
        <fullName evidence="4">Putative Alpha/beta hydrolase fold-3</fullName>
        <ecNumber evidence="4">4.2.99.22</ecNumber>
    </submittedName>
</protein>
<dbReference type="PANTHER" id="PTHR23024:SF479">
    <property type="entry name" value="CARBOXYLESTERASE 2-RELATED"/>
    <property type="match status" value="1"/>
</dbReference>
<dbReference type="InterPro" id="IPR050466">
    <property type="entry name" value="Carboxylest/Gibb_receptor"/>
</dbReference>
<dbReference type="InterPro" id="IPR029058">
    <property type="entry name" value="AB_hydrolase_fold"/>
</dbReference>
<gene>
    <name evidence="4" type="ORF">Din_034565</name>
</gene>
<feature type="active site" evidence="2">
    <location>
        <position position="163"/>
    </location>
</feature>
<dbReference type="InterPro" id="IPR013094">
    <property type="entry name" value="AB_hydrolase_3"/>
</dbReference>
<organism evidence="4">
    <name type="scientific">Davidia involucrata</name>
    <name type="common">Dove tree</name>
    <dbReference type="NCBI Taxonomy" id="16924"/>
    <lineage>
        <taxon>Eukaryota</taxon>
        <taxon>Viridiplantae</taxon>
        <taxon>Streptophyta</taxon>
        <taxon>Embryophyta</taxon>
        <taxon>Tracheophyta</taxon>
        <taxon>Spermatophyta</taxon>
        <taxon>Magnoliopsida</taxon>
        <taxon>eudicotyledons</taxon>
        <taxon>Gunneridae</taxon>
        <taxon>Pentapetalae</taxon>
        <taxon>asterids</taxon>
        <taxon>Cornales</taxon>
        <taxon>Nyssaceae</taxon>
        <taxon>Davidia</taxon>
    </lineage>
</organism>
<dbReference type="Gene3D" id="3.40.50.1820">
    <property type="entry name" value="alpha/beta hydrolase"/>
    <property type="match status" value="1"/>
</dbReference>
<dbReference type="PANTHER" id="PTHR23024">
    <property type="entry name" value="ARYLACETAMIDE DEACETYLASE"/>
    <property type="match status" value="1"/>
</dbReference>
<name>A0A5B7B9N5_DAVIN</name>
<keyword evidence="4" id="KW-0456">Lyase</keyword>
<dbReference type="GO" id="GO:0016787">
    <property type="term" value="F:hydrolase activity"/>
    <property type="evidence" value="ECO:0007669"/>
    <property type="project" value="UniProtKB-KW"/>
</dbReference>
<dbReference type="PROSITE" id="PS01174">
    <property type="entry name" value="LIPASE_GDXG_SER"/>
    <property type="match status" value="1"/>
</dbReference>
<dbReference type="EMBL" id="GHES01034565">
    <property type="protein sequence ID" value="MPA65124.1"/>
    <property type="molecule type" value="Transcribed_RNA"/>
</dbReference>
<feature type="domain" description="Alpha/beta hydrolase fold-3" evidence="3">
    <location>
        <begin position="72"/>
        <end position="282"/>
    </location>
</feature>
<comment type="similarity">
    <text evidence="1">Belongs to the 'GDXG' lipolytic enzyme family.</text>
</comment>
<evidence type="ECO:0000259" key="3">
    <source>
        <dbReference type="Pfam" id="PF07859"/>
    </source>
</evidence>
<dbReference type="GO" id="GO:0016829">
    <property type="term" value="F:lyase activity"/>
    <property type="evidence" value="ECO:0007669"/>
    <property type="project" value="UniProtKB-KW"/>
</dbReference>
<evidence type="ECO:0000313" key="4">
    <source>
        <dbReference type="EMBL" id="MPA65124.1"/>
    </source>
</evidence>
<evidence type="ECO:0000256" key="2">
    <source>
        <dbReference type="PROSITE-ProRule" id="PRU10038"/>
    </source>
</evidence>